<name>A0A4U8UJX4_STECR</name>
<comment type="caution">
    <text evidence="1">The sequence shown here is derived from an EMBL/GenBank/DDBJ whole genome shotgun (WGS) entry which is preliminary data.</text>
</comment>
<keyword evidence="2" id="KW-1185">Reference proteome</keyword>
<dbReference type="AlphaFoldDB" id="A0A4U8UJX4"/>
<evidence type="ECO:0000313" key="1">
    <source>
        <dbReference type="EMBL" id="TMS32789.1"/>
    </source>
</evidence>
<proteinExistence type="predicted"/>
<organism evidence="1 2">
    <name type="scientific">Steinernema carpocapsae</name>
    <name type="common">Entomopathogenic nematode</name>
    <dbReference type="NCBI Taxonomy" id="34508"/>
    <lineage>
        <taxon>Eukaryota</taxon>
        <taxon>Metazoa</taxon>
        <taxon>Ecdysozoa</taxon>
        <taxon>Nematoda</taxon>
        <taxon>Chromadorea</taxon>
        <taxon>Rhabditida</taxon>
        <taxon>Tylenchina</taxon>
        <taxon>Panagrolaimomorpha</taxon>
        <taxon>Strongyloidoidea</taxon>
        <taxon>Steinernematidae</taxon>
        <taxon>Steinernema</taxon>
    </lineage>
</organism>
<dbReference type="Proteomes" id="UP000298663">
    <property type="component" value="Chromosome X"/>
</dbReference>
<gene>
    <name evidence="1" type="ORF">L596_000590</name>
</gene>
<accession>A0A4U8UJX4</accession>
<protein>
    <submittedName>
        <fullName evidence="1">Uncharacterized protein</fullName>
    </submittedName>
</protein>
<reference evidence="1 2" key="2">
    <citation type="journal article" date="2019" name="G3 (Bethesda)">
        <title>Hybrid Assembly of the Genome of the Entomopathogenic Nematode Steinernema carpocapsae Identifies the X-Chromosome.</title>
        <authorList>
            <person name="Serra L."/>
            <person name="Macchietto M."/>
            <person name="Macias-Munoz A."/>
            <person name="McGill C.J."/>
            <person name="Rodriguez I.M."/>
            <person name="Rodriguez B."/>
            <person name="Murad R."/>
            <person name="Mortazavi A."/>
        </authorList>
    </citation>
    <scope>NUCLEOTIDE SEQUENCE [LARGE SCALE GENOMIC DNA]</scope>
    <source>
        <strain evidence="1 2">ALL</strain>
    </source>
</reference>
<reference evidence="1 2" key="1">
    <citation type="journal article" date="2015" name="Genome Biol.">
        <title>Comparative genomics of Steinernema reveals deeply conserved gene regulatory networks.</title>
        <authorList>
            <person name="Dillman A.R."/>
            <person name="Macchietto M."/>
            <person name="Porter C.F."/>
            <person name="Rogers A."/>
            <person name="Williams B."/>
            <person name="Antoshechkin I."/>
            <person name="Lee M.M."/>
            <person name="Goodwin Z."/>
            <person name="Lu X."/>
            <person name="Lewis E.E."/>
            <person name="Goodrich-Blair H."/>
            <person name="Stock S.P."/>
            <person name="Adams B.J."/>
            <person name="Sternberg P.W."/>
            <person name="Mortazavi A."/>
        </authorList>
    </citation>
    <scope>NUCLEOTIDE SEQUENCE [LARGE SCALE GENOMIC DNA]</scope>
    <source>
        <strain evidence="1 2">ALL</strain>
    </source>
</reference>
<dbReference type="EMBL" id="AZBU02000001">
    <property type="protein sequence ID" value="TMS32789.1"/>
    <property type="molecule type" value="Genomic_DNA"/>
</dbReference>
<dbReference type="EMBL" id="CM016762">
    <property type="protein sequence ID" value="TMS32789.1"/>
    <property type="molecule type" value="Genomic_DNA"/>
</dbReference>
<sequence>MNLLYAYIHTYLRRAKIMGLVNAFMFARFMDLKERRQWKKRQHTWSMVSLMTNHVLCKVIEVVLGWHEGSLMVKDASSVLQKSDT</sequence>
<evidence type="ECO:0000313" key="2">
    <source>
        <dbReference type="Proteomes" id="UP000298663"/>
    </source>
</evidence>